<dbReference type="Proteomes" id="UP000471381">
    <property type="component" value="Unassembled WGS sequence"/>
</dbReference>
<keyword evidence="2 3" id="KW-0560">Oxidoreductase</keyword>
<dbReference type="Gene3D" id="3.40.50.720">
    <property type="entry name" value="NAD(P)-binding Rossmann-like Domain"/>
    <property type="match status" value="1"/>
</dbReference>
<dbReference type="PANTHER" id="PTHR43639">
    <property type="entry name" value="OXIDOREDUCTASE, SHORT-CHAIN DEHYDROGENASE/REDUCTASE FAMILY (AFU_ORTHOLOGUE AFUA_5G02870)"/>
    <property type="match status" value="1"/>
</dbReference>
<dbReference type="PRINTS" id="PR00080">
    <property type="entry name" value="SDRFAMILY"/>
</dbReference>
<sequence>MEDNGLDAFAANNVNKESVTPVVLVTGAAKRIGATIARRLHASGYAVIIHFSTSSNEANALVNELNQSRENSAACLQGDLCDKDSVQSLAEQSVAIWGRLDLLVNNASSFYPTPLGEITEEDWSSLVGSNVKGPLFLSQALTPALTNSKGSVINMIDIHIDRPLPKHSVYLLAKAGLASLTRSMAIDLAPNVRVNGIAPGAILWPEREMNEQDKKRLLDSVPLRQLGNPEDIAETLMFLVSAPYITGQIIYVDGGRSLYTSAEI</sequence>
<keyword evidence="4" id="KW-1185">Reference proteome</keyword>
<dbReference type="PANTHER" id="PTHR43639:SF1">
    <property type="entry name" value="SHORT-CHAIN DEHYDROGENASE_REDUCTASE FAMILY PROTEIN"/>
    <property type="match status" value="1"/>
</dbReference>
<proteinExistence type="inferred from homology"/>
<dbReference type="NCBIfam" id="NF006598">
    <property type="entry name" value="PRK09135.1"/>
    <property type="match status" value="1"/>
</dbReference>
<evidence type="ECO:0000313" key="3">
    <source>
        <dbReference type="EMBL" id="NDW14927.1"/>
    </source>
</evidence>
<dbReference type="EC" id="1.5.1.33" evidence="3"/>
<comment type="caution">
    <text evidence="3">The sequence shown here is derived from an EMBL/GenBank/DDBJ whole genome shotgun (WGS) entry which is preliminary data.</text>
</comment>
<comment type="similarity">
    <text evidence="1">Belongs to the short-chain dehydrogenases/reductases (SDR) family.</text>
</comment>
<dbReference type="InterPro" id="IPR036291">
    <property type="entry name" value="NAD(P)-bd_dom_sf"/>
</dbReference>
<gene>
    <name evidence="3" type="ORF">GTQ48_05205</name>
</gene>
<organism evidence="3 4">
    <name type="scientific">Alteromonas genovensis</name>
    <dbReference type="NCBI Taxonomy" id="471225"/>
    <lineage>
        <taxon>Bacteria</taxon>
        <taxon>Pseudomonadati</taxon>
        <taxon>Pseudomonadota</taxon>
        <taxon>Gammaproteobacteria</taxon>
        <taxon>Alteromonadales</taxon>
        <taxon>Alteromonadaceae</taxon>
        <taxon>Alteromonas/Salinimonas group</taxon>
        <taxon>Alteromonas</taxon>
    </lineage>
</organism>
<dbReference type="AlphaFoldDB" id="A0A6N9TCB7"/>
<dbReference type="EMBL" id="JAAAWO010000003">
    <property type="protein sequence ID" value="NDW14927.1"/>
    <property type="molecule type" value="Genomic_DNA"/>
</dbReference>
<name>A0A6N9TCB7_9ALTE</name>
<evidence type="ECO:0000256" key="1">
    <source>
        <dbReference type="ARBA" id="ARBA00006484"/>
    </source>
</evidence>
<protein>
    <submittedName>
        <fullName evidence="3">Pteridine reductase</fullName>
        <ecNumber evidence="3">1.5.1.33</ecNumber>
    </submittedName>
</protein>
<reference evidence="3 4" key="1">
    <citation type="submission" date="2020-01" db="EMBL/GenBank/DDBJ databases">
        <title>Genomes of bacteria type strains.</title>
        <authorList>
            <person name="Chen J."/>
            <person name="Zhu S."/>
            <person name="Yang J."/>
        </authorList>
    </citation>
    <scope>NUCLEOTIDE SEQUENCE [LARGE SCALE GENOMIC DNA]</scope>
    <source>
        <strain evidence="3 4">LMG 24078</strain>
    </source>
</reference>
<dbReference type="InterPro" id="IPR002347">
    <property type="entry name" value="SDR_fam"/>
</dbReference>
<dbReference type="CDD" id="cd05357">
    <property type="entry name" value="PR_SDR_c"/>
    <property type="match status" value="1"/>
</dbReference>
<dbReference type="Pfam" id="PF13561">
    <property type="entry name" value="adh_short_C2"/>
    <property type="match status" value="1"/>
</dbReference>
<dbReference type="PRINTS" id="PR00081">
    <property type="entry name" value="GDHRDH"/>
</dbReference>
<dbReference type="FunFam" id="3.40.50.720:FF:000084">
    <property type="entry name" value="Short-chain dehydrogenase reductase"/>
    <property type="match status" value="1"/>
</dbReference>
<dbReference type="RefSeq" id="WP_163105489.1">
    <property type="nucleotide sequence ID" value="NZ_JAAAWO010000003.1"/>
</dbReference>
<evidence type="ECO:0000256" key="2">
    <source>
        <dbReference type="ARBA" id="ARBA00023002"/>
    </source>
</evidence>
<dbReference type="SUPFAM" id="SSF51735">
    <property type="entry name" value="NAD(P)-binding Rossmann-fold domains"/>
    <property type="match status" value="1"/>
</dbReference>
<accession>A0A6N9TCB7</accession>
<evidence type="ECO:0000313" key="4">
    <source>
        <dbReference type="Proteomes" id="UP000471381"/>
    </source>
</evidence>
<dbReference type="GO" id="GO:0047040">
    <property type="term" value="F:pteridine reductase activity"/>
    <property type="evidence" value="ECO:0007669"/>
    <property type="project" value="UniProtKB-EC"/>
</dbReference>